<dbReference type="SUPFAM" id="SSF53474">
    <property type="entry name" value="alpha/beta-Hydrolases"/>
    <property type="match status" value="1"/>
</dbReference>
<reference evidence="2" key="1">
    <citation type="submission" date="2015-04" db="EMBL/GenBank/DDBJ databases">
        <authorList>
            <person name="Schardt J."/>
            <person name="Mueller-Herbst S."/>
            <person name="Scherer S."/>
            <person name="Huptas C."/>
        </authorList>
    </citation>
    <scope>NUCLEOTIDE SEQUENCE [LARGE SCALE GENOMIC DNA]</scope>
    <source>
        <strain evidence="2">Kiel-L1</strain>
    </source>
</reference>
<keyword evidence="2" id="KW-1185">Reference proteome</keyword>
<comment type="caution">
    <text evidence="1">The sequence shown here is derived from an EMBL/GenBank/DDBJ whole genome shotgun (WGS) entry which is preliminary data.</text>
</comment>
<dbReference type="InterPro" id="IPR029058">
    <property type="entry name" value="AB_hydrolase_fold"/>
</dbReference>
<dbReference type="Gene3D" id="3.40.50.1820">
    <property type="entry name" value="alpha/beta hydrolase"/>
    <property type="match status" value="1"/>
</dbReference>
<dbReference type="RefSeq" id="WP_115752983.1">
    <property type="nucleotide sequence ID" value="NZ_LARY01000002.1"/>
</dbReference>
<evidence type="ECO:0000313" key="2">
    <source>
        <dbReference type="Proteomes" id="UP000257055"/>
    </source>
</evidence>
<name>A0A3D8TQ26_9LIST</name>
<proteinExistence type="predicted"/>
<dbReference type="EMBL" id="LARY01000002">
    <property type="protein sequence ID" value="RDX00743.1"/>
    <property type="molecule type" value="Genomic_DNA"/>
</dbReference>
<dbReference type="AlphaFoldDB" id="A0A3D8TQ26"/>
<evidence type="ECO:0000313" key="1">
    <source>
        <dbReference type="EMBL" id="RDX00743.1"/>
    </source>
</evidence>
<accession>A0A3D8TQ26</accession>
<dbReference type="Proteomes" id="UP000257055">
    <property type="component" value="Unassembled WGS sequence"/>
</dbReference>
<sequence length="276" mass="32109">MAVQLQGEHINNHSDTLVVILQGVFTKTNEAYADKVVRGEVSDQAVKTLHGYYHFRKVSERNKERDYFYLQDYYSSLYGWYLFDHGRFIYQELSLALSKFIQKHDYKHVYVVGSSKGGAGAIILALHCPEVEKVFTMVPDLKISTDAFGASGRALFFNNDPIFEKQVKTIFENQMILNELERRDKKPTFFYFTGVRDYGFKAITNFHRKLQEKFEIESHLLVMPTPEPHSPLIKNHPNLMNHLIQNLDKKVPWEEDQFTSVSPFVHIATYKSIGMK</sequence>
<organism evidence="1 2">
    <name type="scientific">Listeria kieliensis</name>
    <dbReference type="NCBI Taxonomy" id="1621700"/>
    <lineage>
        <taxon>Bacteria</taxon>
        <taxon>Bacillati</taxon>
        <taxon>Bacillota</taxon>
        <taxon>Bacilli</taxon>
        <taxon>Bacillales</taxon>
        <taxon>Listeriaceae</taxon>
        <taxon>Listeria</taxon>
    </lineage>
</organism>
<gene>
    <name evidence="1" type="ORF">UR08_07095</name>
</gene>
<protein>
    <submittedName>
        <fullName evidence="1">Uncharacterized protein</fullName>
    </submittedName>
</protein>